<evidence type="ECO:0000256" key="7">
    <source>
        <dbReference type="ARBA" id="ARBA00022918"/>
    </source>
</evidence>
<evidence type="ECO:0000313" key="11">
    <source>
        <dbReference type="EMBL" id="WVZ53131.1"/>
    </source>
</evidence>
<dbReference type="EC" id="2.7.7.49" evidence="1"/>
<keyword evidence="2" id="KW-0808">Transferase</keyword>
<organism evidence="11 12">
    <name type="scientific">Paspalum notatum var. saurae</name>
    <dbReference type="NCBI Taxonomy" id="547442"/>
    <lineage>
        <taxon>Eukaryota</taxon>
        <taxon>Viridiplantae</taxon>
        <taxon>Streptophyta</taxon>
        <taxon>Embryophyta</taxon>
        <taxon>Tracheophyta</taxon>
        <taxon>Spermatophyta</taxon>
        <taxon>Magnoliopsida</taxon>
        <taxon>Liliopsida</taxon>
        <taxon>Poales</taxon>
        <taxon>Poaceae</taxon>
        <taxon>PACMAD clade</taxon>
        <taxon>Panicoideae</taxon>
        <taxon>Andropogonodae</taxon>
        <taxon>Paspaleae</taxon>
        <taxon>Paspalinae</taxon>
        <taxon>Paspalum</taxon>
    </lineage>
</organism>
<accession>A0AAQ3SHG0</accession>
<dbReference type="CDD" id="cd09274">
    <property type="entry name" value="RNase_HI_RT_Ty3"/>
    <property type="match status" value="1"/>
</dbReference>
<evidence type="ECO:0000259" key="10">
    <source>
        <dbReference type="Pfam" id="PF17921"/>
    </source>
</evidence>
<dbReference type="SUPFAM" id="SSF50630">
    <property type="entry name" value="Acid proteases"/>
    <property type="match status" value="1"/>
</dbReference>
<feature type="domain" description="Reverse transcriptase" evidence="8">
    <location>
        <begin position="348"/>
        <end position="476"/>
    </location>
</feature>
<evidence type="ECO:0000259" key="9">
    <source>
        <dbReference type="Pfam" id="PF17917"/>
    </source>
</evidence>
<dbReference type="Gene3D" id="3.30.70.270">
    <property type="match status" value="2"/>
</dbReference>
<dbReference type="InterPro" id="IPR000477">
    <property type="entry name" value="RT_dom"/>
</dbReference>
<dbReference type="InterPro" id="IPR021109">
    <property type="entry name" value="Peptidase_aspartic_dom_sf"/>
</dbReference>
<keyword evidence="5" id="KW-0255">Endonuclease</keyword>
<evidence type="ECO:0000313" key="12">
    <source>
        <dbReference type="Proteomes" id="UP001341281"/>
    </source>
</evidence>
<dbReference type="Pfam" id="PF17921">
    <property type="entry name" value="Integrase_H2C2"/>
    <property type="match status" value="1"/>
</dbReference>
<dbReference type="InterPro" id="IPR043128">
    <property type="entry name" value="Rev_trsase/Diguanyl_cyclase"/>
</dbReference>
<dbReference type="FunFam" id="3.10.10.10:FF:000002">
    <property type="entry name" value="Retrovirus-related Pol polyprotein from transposon 17.6-like protein"/>
    <property type="match status" value="1"/>
</dbReference>
<dbReference type="Gene3D" id="2.40.70.10">
    <property type="entry name" value="Acid Proteases"/>
    <property type="match status" value="1"/>
</dbReference>
<sequence length="773" mass="88716">MTVLEYMQVFIRLSQYPLKTSTLTHTSPSIWSIASIRPTRISAGKDLQIHFSRVHLSGNGSFIAHYRASVTLTCPSSKNNTVGRNPIPPPAVYRLIHLLLCHRPNQVPNTPATSVERPAISARIVLPFDEAKRQATHTFISRSYATKHGYHIDNMKAKYHITAPGSPIDTNQIVRHLRLCIGTEEFYVDPVILPNQGIDIILGMDWMKEHNVLLDTTSRTVQMQSSKSGKVMHIHLPSHKHLPPTVNATEAQLIEKIPVVSDFSDVFSEELPRLPPDRNVEFAIEFVPGTAPVSRRPYRMAPDELKELKVQLQEQLHKGFIRPSSSPWGCPALFVEKKDQGGKRLCVDYRPLNALAGAKVFSKIDLRSDYYQIKIREEDIPKTAFATRYDLYEYLVMSFGLTNAPAFFMYMMNSVFMNELDKFIVVFIDDILIYSKSEEEHKEHLRIVLTRLRDHKLYAKFSKCAFWLKEVSFLSHIKYEKGVAIDPSKVKDVTSWKQPETVTEIRTGYYRRFIKYFSKTAKPMTSLTKKNAKYVWSSNCEEAFQTLKKLLTSAPVLAQPDVTKPFDVYCDASGNGLGCVLMQEGRVIAYASCQLRKHEANYPMHGLELAAVVHALKIWRHYLLGNTCHIYTGHKSLKYILTQPKLNMRQRRWLELIKDYDLEIHYRPGKANVVANALSRKAHCNVIEARPTVRVICCEMDEIELPTEQHAELYSLIIEPTIKDQIIVAQKQDKVVPKDMELRKKILDEAHTSMFTMHPGSNKMYQDLKQKFW</sequence>
<dbReference type="GO" id="GO:0004519">
    <property type="term" value="F:endonuclease activity"/>
    <property type="evidence" value="ECO:0007669"/>
    <property type="project" value="UniProtKB-KW"/>
</dbReference>
<dbReference type="PANTHER" id="PTHR37984:SF5">
    <property type="entry name" value="PROTEIN NYNRIN-LIKE"/>
    <property type="match status" value="1"/>
</dbReference>
<keyword evidence="3" id="KW-0548">Nucleotidyltransferase</keyword>
<dbReference type="CDD" id="cd00303">
    <property type="entry name" value="retropepsin_like"/>
    <property type="match status" value="1"/>
</dbReference>
<evidence type="ECO:0000256" key="4">
    <source>
        <dbReference type="ARBA" id="ARBA00022722"/>
    </source>
</evidence>
<evidence type="ECO:0000256" key="6">
    <source>
        <dbReference type="ARBA" id="ARBA00022801"/>
    </source>
</evidence>
<dbReference type="CDD" id="cd01647">
    <property type="entry name" value="RT_LTR"/>
    <property type="match status" value="1"/>
</dbReference>
<keyword evidence="4" id="KW-0540">Nuclease</keyword>
<dbReference type="InterPro" id="IPR043502">
    <property type="entry name" value="DNA/RNA_pol_sf"/>
</dbReference>
<dbReference type="InterPro" id="IPR041373">
    <property type="entry name" value="RT_RNaseH"/>
</dbReference>
<reference evidence="11 12" key="1">
    <citation type="submission" date="2024-02" db="EMBL/GenBank/DDBJ databases">
        <title>High-quality chromosome-scale genome assembly of Pensacola bahiagrass (Paspalum notatum Flugge var. saurae).</title>
        <authorList>
            <person name="Vega J.M."/>
            <person name="Podio M."/>
            <person name="Orjuela J."/>
            <person name="Siena L.A."/>
            <person name="Pessino S.C."/>
            <person name="Combes M.C."/>
            <person name="Mariac C."/>
            <person name="Albertini E."/>
            <person name="Pupilli F."/>
            <person name="Ortiz J.P.A."/>
            <person name="Leblanc O."/>
        </authorList>
    </citation>
    <scope>NUCLEOTIDE SEQUENCE [LARGE SCALE GENOMIC DNA]</scope>
    <source>
        <strain evidence="11">R1</strain>
        <tissue evidence="11">Leaf</tissue>
    </source>
</reference>
<dbReference type="FunFam" id="3.10.20.370:FF:000001">
    <property type="entry name" value="Retrovirus-related Pol polyprotein from transposon 17.6-like protein"/>
    <property type="match status" value="1"/>
</dbReference>
<dbReference type="Gene3D" id="1.10.340.70">
    <property type="match status" value="1"/>
</dbReference>
<dbReference type="SUPFAM" id="SSF56672">
    <property type="entry name" value="DNA/RNA polymerases"/>
    <property type="match status" value="1"/>
</dbReference>
<dbReference type="AlphaFoldDB" id="A0AAQ3SHG0"/>
<dbReference type="GO" id="GO:0003964">
    <property type="term" value="F:RNA-directed DNA polymerase activity"/>
    <property type="evidence" value="ECO:0007669"/>
    <property type="project" value="UniProtKB-KW"/>
</dbReference>
<dbReference type="FunFam" id="3.30.70.270:FF:000020">
    <property type="entry name" value="Transposon Tf2-6 polyprotein-like Protein"/>
    <property type="match status" value="1"/>
</dbReference>
<dbReference type="Pfam" id="PF17917">
    <property type="entry name" value="RT_RNaseH"/>
    <property type="match status" value="1"/>
</dbReference>
<name>A0AAQ3SHG0_PASNO</name>
<evidence type="ECO:0000256" key="5">
    <source>
        <dbReference type="ARBA" id="ARBA00022759"/>
    </source>
</evidence>
<evidence type="ECO:0000256" key="1">
    <source>
        <dbReference type="ARBA" id="ARBA00012493"/>
    </source>
</evidence>
<keyword evidence="6" id="KW-0378">Hydrolase</keyword>
<evidence type="ECO:0000259" key="8">
    <source>
        <dbReference type="Pfam" id="PF00078"/>
    </source>
</evidence>
<dbReference type="Proteomes" id="UP001341281">
    <property type="component" value="Chromosome 01"/>
</dbReference>
<keyword evidence="12" id="KW-1185">Reference proteome</keyword>
<dbReference type="EMBL" id="CP144745">
    <property type="protein sequence ID" value="WVZ53131.1"/>
    <property type="molecule type" value="Genomic_DNA"/>
</dbReference>
<protein>
    <recommendedName>
        <fullName evidence="1">RNA-directed DNA polymerase</fullName>
        <ecNumber evidence="1">2.7.7.49</ecNumber>
    </recommendedName>
</protein>
<dbReference type="InterPro" id="IPR041588">
    <property type="entry name" value="Integrase_H2C2"/>
</dbReference>
<dbReference type="PANTHER" id="PTHR37984">
    <property type="entry name" value="PROTEIN CBG26694"/>
    <property type="match status" value="1"/>
</dbReference>
<evidence type="ECO:0000256" key="2">
    <source>
        <dbReference type="ARBA" id="ARBA00022679"/>
    </source>
</evidence>
<dbReference type="Gene3D" id="3.10.10.10">
    <property type="entry name" value="HIV Type 1 Reverse Transcriptase, subunit A, domain 1"/>
    <property type="match status" value="2"/>
</dbReference>
<dbReference type="Pfam" id="PF00078">
    <property type="entry name" value="RVT_1"/>
    <property type="match status" value="1"/>
</dbReference>
<gene>
    <name evidence="11" type="ORF">U9M48_004117</name>
</gene>
<feature type="domain" description="Integrase zinc-binding" evidence="10">
    <location>
        <begin position="741"/>
        <end position="773"/>
    </location>
</feature>
<proteinExistence type="predicted"/>
<dbReference type="GO" id="GO:0016787">
    <property type="term" value="F:hydrolase activity"/>
    <property type="evidence" value="ECO:0007669"/>
    <property type="project" value="UniProtKB-KW"/>
</dbReference>
<evidence type="ECO:0000256" key="3">
    <source>
        <dbReference type="ARBA" id="ARBA00022695"/>
    </source>
</evidence>
<keyword evidence="7" id="KW-0695">RNA-directed DNA polymerase</keyword>
<feature type="domain" description="Reverse transcriptase RNase H-like" evidence="9">
    <location>
        <begin position="561"/>
        <end position="660"/>
    </location>
</feature>
<dbReference type="Pfam" id="PF08284">
    <property type="entry name" value="RVP_2"/>
    <property type="match status" value="1"/>
</dbReference>
<dbReference type="InterPro" id="IPR050951">
    <property type="entry name" value="Retrovirus_Pol_polyprotein"/>
</dbReference>